<protein>
    <submittedName>
        <fullName evidence="2">Uncharacterized protein</fullName>
    </submittedName>
</protein>
<feature type="region of interest" description="Disordered" evidence="1">
    <location>
        <begin position="1"/>
        <end position="30"/>
    </location>
</feature>
<comment type="caution">
    <text evidence="2">The sequence shown here is derived from an EMBL/GenBank/DDBJ whole genome shotgun (WGS) entry which is preliminary data.</text>
</comment>
<name>A0A5C5Z566_9BACT</name>
<dbReference type="EMBL" id="SJPJ01000001">
    <property type="protein sequence ID" value="TWT82340.1"/>
    <property type="molecule type" value="Genomic_DNA"/>
</dbReference>
<keyword evidence="3" id="KW-1185">Reference proteome</keyword>
<evidence type="ECO:0000313" key="3">
    <source>
        <dbReference type="Proteomes" id="UP000315010"/>
    </source>
</evidence>
<organism evidence="2 3">
    <name type="scientific">Novipirellula herctigrandis</name>
    <dbReference type="NCBI Taxonomy" id="2527986"/>
    <lineage>
        <taxon>Bacteria</taxon>
        <taxon>Pseudomonadati</taxon>
        <taxon>Planctomycetota</taxon>
        <taxon>Planctomycetia</taxon>
        <taxon>Pirellulales</taxon>
        <taxon>Pirellulaceae</taxon>
        <taxon>Novipirellula</taxon>
    </lineage>
</organism>
<evidence type="ECO:0000256" key="1">
    <source>
        <dbReference type="SAM" id="MobiDB-lite"/>
    </source>
</evidence>
<dbReference type="RefSeq" id="WP_146398784.1">
    <property type="nucleotide sequence ID" value="NZ_SJPJ01000001.1"/>
</dbReference>
<sequence>MAKSTKGDDFVMTSSKPPARRGVAQSPRGLTGASSGCNFLFSFSIEAQLADFTSRRAQTTALKLMNAVAVAYTLQMLTPRMVVGGAHLKGVTGKSTRVTINGKAICL</sequence>
<reference evidence="2 3" key="1">
    <citation type="submission" date="2019-02" db="EMBL/GenBank/DDBJ databases">
        <title>Deep-cultivation of Planctomycetes and their phenomic and genomic characterization uncovers novel biology.</title>
        <authorList>
            <person name="Wiegand S."/>
            <person name="Jogler M."/>
            <person name="Boedeker C."/>
            <person name="Pinto D."/>
            <person name="Vollmers J."/>
            <person name="Rivas-Marin E."/>
            <person name="Kohn T."/>
            <person name="Peeters S.H."/>
            <person name="Heuer A."/>
            <person name="Rast P."/>
            <person name="Oberbeckmann S."/>
            <person name="Bunk B."/>
            <person name="Jeske O."/>
            <person name="Meyerdierks A."/>
            <person name="Storesund J.E."/>
            <person name="Kallscheuer N."/>
            <person name="Luecker S."/>
            <person name="Lage O.M."/>
            <person name="Pohl T."/>
            <person name="Merkel B.J."/>
            <person name="Hornburger P."/>
            <person name="Mueller R.-W."/>
            <person name="Bruemmer F."/>
            <person name="Labrenz M."/>
            <person name="Spormann A.M."/>
            <person name="Op Den Camp H."/>
            <person name="Overmann J."/>
            <person name="Amann R."/>
            <person name="Jetten M.S.M."/>
            <person name="Mascher T."/>
            <person name="Medema M.H."/>
            <person name="Devos D.P."/>
            <person name="Kaster A.-K."/>
            <person name="Ovreas L."/>
            <person name="Rohde M."/>
            <person name="Galperin M.Y."/>
            <person name="Jogler C."/>
        </authorList>
    </citation>
    <scope>NUCLEOTIDE SEQUENCE [LARGE SCALE GENOMIC DNA]</scope>
    <source>
        <strain evidence="2 3">CA13</strain>
    </source>
</reference>
<gene>
    <name evidence="2" type="ORF">CA13_38020</name>
</gene>
<evidence type="ECO:0000313" key="2">
    <source>
        <dbReference type="EMBL" id="TWT82340.1"/>
    </source>
</evidence>
<dbReference type="Proteomes" id="UP000315010">
    <property type="component" value="Unassembled WGS sequence"/>
</dbReference>
<proteinExistence type="predicted"/>
<accession>A0A5C5Z566</accession>
<dbReference type="AlphaFoldDB" id="A0A5C5Z566"/>